<evidence type="ECO:0000256" key="8">
    <source>
        <dbReference type="SAM" id="MobiDB-lite"/>
    </source>
</evidence>
<evidence type="ECO:0000256" key="9">
    <source>
        <dbReference type="SAM" id="Phobius"/>
    </source>
</evidence>
<dbReference type="Proteomes" id="UP000700334">
    <property type="component" value="Unassembled WGS sequence"/>
</dbReference>
<proteinExistence type="inferred from homology"/>
<evidence type="ECO:0000256" key="7">
    <source>
        <dbReference type="ARBA" id="ARBA00040854"/>
    </source>
</evidence>
<dbReference type="OrthoDB" id="78663at2759"/>
<keyword evidence="4 9" id="KW-1133">Transmembrane helix</keyword>
<name>A0A8J5ZF77_GALPY</name>
<feature type="transmembrane region" description="Helical" evidence="9">
    <location>
        <begin position="20"/>
        <end position="46"/>
    </location>
</feature>
<comment type="similarity">
    <text evidence="2">Belongs to the unc-93 family.</text>
</comment>
<evidence type="ECO:0000313" key="10">
    <source>
        <dbReference type="EMBL" id="KAG8504734.1"/>
    </source>
</evidence>
<dbReference type="PANTHER" id="PTHR19444:SF13">
    <property type="entry name" value="PROTEIN UNC-93 HOMOLOG A"/>
    <property type="match status" value="1"/>
</dbReference>
<reference evidence="10" key="1">
    <citation type="journal article" date="2021" name="Evol. Appl.">
        <title>The genome of the Pyrenean desman and the effects of bottlenecks and inbreeding on the genomic landscape of an endangered species.</title>
        <authorList>
            <person name="Escoda L."/>
            <person name="Castresana J."/>
        </authorList>
    </citation>
    <scope>NUCLEOTIDE SEQUENCE</scope>
    <source>
        <strain evidence="10">IBE-C5619</strain>
    </source>
</reference>
<comment type="caution">
    <text evidence="10">The sequence shown here is derived from an EMBL/GenBank/DDBJ whole genome shotgun (WGS) entry which is preliminary data.</text>
</comment>
<dbReference type="EMBL" id="JAGFMF010012282">
    <property type="protein sequence ID" value="KAG8504734.1"/>
    <property type="molecule type" value="Genomic_DNA"/>
</dbReference>
<feature type="transmembrane region" description="Helical" evidence="9">
    <location>
        <begin position="216"/>
        <end position="239"/>
    </location>
</feature>
<keyword evidence="5 9" id="KW-0472">Membrane</keyword>
<dbReference type="AlphaFoldDB" id="A0A8J5ZF77"/>
<dbReference type="Pfam" id="PF05978">
    <property type="entry name" value="UNC-93"/>
    <property type="match status" value="1"/>
</dbReference>
<sequence>MPCRGRPAAAPAQRLLTPRYTLIPTSILLGLGAAPLWAAQSTYLTIMGKRRAEAAGGAGKDVVSQYFGVFFLVFQSSGVWGNLISSLVLGQMPTKEPIPEERLQFCGASDCPAAEVPTNSTQRPSQELVYTLLGVYTGSGVLAVLLVALFLEPIKDDALHKDGAQAPPPAWSTLLSTFRMFRDRRLCLLTLLPVYSGFQQAFLAGDYTKSYATCALGVQFVGFVMICFSAVDALCSVLYGRLSRHTGRIPLYALGAATNLACIVALLLWKPRPEQLAVFFVFSGLWGLADAVWQTQNSVLYGVLFEDSKEAAFATYRLGEALGFVAAFGCSTFLCVDVKLYILLAVLCLTMAAYGSVEFLEAQRPSRPPTGTQPPAGEGAAQTRM</sequence>
<evidence type="ECO:0000256" key="1">
    <source>
        <dbReference type="ARBA" id="ARBA00004141"/>
    </source>
</evidence>
<evidence type="ECO:0000313" key="11">
    <source>
        <dbReference type="Proteomes" id="UP000700334"/>
    </source>
</evidence>
<accession>A0A8J5ZF77</accession>
<evidence type="ECO:0000256" key="6">
    <source>
        <dbReference type="ARBA" id="ARBA00023180"/>
    </source>
</evidence>
<feature type="transmembrane region" description="Helical" evidence="9">
    <location>
        <begin position="314"/>
        <end position="334"/>
    </location>
</feature>
<organism evidence="10 11">
    <name type="scientific">Galemys pyrenaicus</name>
    <name type="common">Iberian desman</name>
    <name type="synonym">Pyrenean desman</name>
    <dbReference type="NCBI Taxonomy" id="202257"/>
    <lineage>
        <taxon>Eukaryota</taxon>
        <taxon>Metazoa</taxon>
        <taxon>Chordata</taxon>
        <taxon>Craniata</taxon>
        <taxon>Vertebrata</taxon>
        <taxon>Euteleostomi</taxon>
        <taxon>Mammalia</taxon>
        <taxon>Eutheria</taxon>
        <taxon>Laurasiatheria</taxon>
        <taxon>Eulipotyphla</taxon>
        <taxon>Talpidae</taxon>
        <taxon>Galemys</taxon>
    </lineage>
</organism>
<feature type="transmembrane region" description="Helical" evidence="9">
    <location>
        <begin position="340"/>
        <end position="360"/>
    </location>
</feature>
<dbReference type="PANTHER" id="PTHR19444">
    <property type="entry name" value="UNC-93 RELATED"/>
    <property type="match status" value="1"/>
</dbReference>
<feature type="transmembrane region" description="Helical" evidence="9">
    <location>
        <begin position="128"/>
        <end position="151"/>
    </location>
</feature>
<feature type="transmembrane region" description="Helical" evidence="9">
    <location>
        <begin position="66"/>
        <end position="89"/>
    </location>
</feature>
<feature type="transmembrane region" description="Helical" evidence="9">
    <location>
        <begin position="251"/>
        <end position="269"/>
    </location>
</feature>
<evidence type="ECO:0000256" key="3">
    <source>
        <dbReference type="ARBA" id="ARBA00022692"/>
    </source>
</evidence>
<keyword evidence="11" id="KW-1185">Reference proteome</keyword>
<dbReference type="InterPro" id="IPR010291">
    <property type="entry name" value="Ion_channel_UNC-93"/>
</dbReference>
<dbReference type="InterPro" id="IPR051951">
    <property type="entry name" value="UNC-93_regulatory"/>
</dbReference>
<keyword evidence="6" id="KW-0325">Glycoprotein</keyword>
<dbReference type="GO" id="GO:0016020">
    <property type="term" value="C:membrane"/>
    <property type="evidence" value="ECO:0007669"/>
    <property type="project" value="UniProtKB-SubCell"/>
</dbReference>
<dbReference type="InterPro" id="IPR036259">
    <property type="entry name" value="MFS_trans_sf"/>
</dbReference>
<feature type="region of interest" description="Disordered" evidence="8">
    <location>
        <begin position="363"/>
        <end position="385"/>
    </location>
</feature>
<gene>
    <name evidence="10" type="ORF">J0S82_015862</name>
</gene>
<evidence type="ECO:0000256" key="2">
    <source>
        <dbReference type="ARBA" id="ARBA00009172"/>
    </source>
</evidence>
<protein>
    <recommendedName>
        <fullName evidence="7">Protein unc-93 homolog A</fullName>
    </recommendedName>
</protein>
<feature type="transmembrane region" description="Helical" evidence="9">
    <location>
        <begin position="186"/>
        <end position="204"/>
    </location>
</feature>
<evidence type="ECO:0000256" key="5">
    <source>
        <dbReference type="ARBA" id="ARBA00023136"/>
    </source>
</evidence>
<evidence type="ECO:0000256" key="4">
    <source>
        <dbReference type="ARBA" id="ARBA00022989"/>
    </source>
</evidence>
<comment type="subcellular location">
    <subcellularLocation>
        <location evidence="1">Membrane</location>
        <topology evidence="1">Multi-pass membrane protein</topology>
    </subcellularLocation>
</comment>
<dbReference type="SUPFAM" id="SSF103473">
    <property type="entry name" value="MFS general substrate transporter"/>
    <property type="match status" value="1"/>
</dbReference>
<dbReference type="Gene3D" id="1.20.1250.20">
    <property type="entry name" value="MFS general substrate transporter like domains"/>
    <property type="match status" value="1"/>
</dbReference>
<keyword evidence="3 9" id="KW-0812">Transmembrane</keyword>
<dbReference type="FunFam" id="1.20.1250.20:FF:000290">
    <property type="entry name" value="Unc-93 homolog A"/>
    <property type="match status" value="1"/>
</dbReference>